<dbReference type="Pfam" id="PF07883">
    <property type="entry name" value="Cupin_2"/>
    <property type="match status" value="1"/>
</dbReference>
<dbReference type="PANTHER" id="PTHR35848:SF9">
    <property type="entry name" value="SLL1358 PROTEIN"/>
    <property type="match status" value="1"/>
</dbReference>
<proteinExistence type="predicted"/>
<sequence>MLIDPNQVPDQTGTGYPEPLRQLVEGRIRKRVGNAAGLTNFGVNLVTLLPGSGSALRHWHTAQDEFVYVIAGMLTLITEAGEQLMTPGMMAGFAAGTANGHHLVNRSEMPAVYLEIGDRSPNDIAHYPDADLVARHTGSHYLFTRKDGRPY</sequence>
<organism evidence="3 4">
    <name type="scientific">Almyronema epifaneia S1</name>
    <dbReference type="NCBI Taxonomy" id="2991925"/>
    <lineage>
        <taxon>Bacteria</taxon>
        <taxon>Bacillati</taxon>
        <taxon>Cyanobacteriota</taxon>
        <taxon>Cyanophyceae</taxon>
        <taxon>Nodosilineales</taxon>
        <taxon>Nodosilineaceae</taxon>
        <taxon>Almyronema</taxon>
        <taxon>Almyronema epifaneia</taxon>
    </lineage>
</organism>
<dbReference type="PANTHER" id="PTHR35848">
    <property type="entry name" value="OXALATE-BINDING PROTEIN"/>
    <property type="match status" value="1"/>
</dbReference>
<keyword evidence="1" id="KW-0479">Metal-binding</keyword>
<evidence type="ECO:0000256" key="1">
    <source>
        <dbReference type="ARBA" id="ARBA00022723"/>
    </source>
</evidence>
<dbReference type="Gene3D" id="2.60.120.10">
    <property type="entry name" value="Jelly Rolls"/>
    <property type="match status" value="1"/>
</dbReference>
<name>A0ABW6IA89_9CYAN</name>
<dbReference type="Proteomes" id="UP001600165">
    <property type="component" value="Unassembled WGS sequence"/>
</dbReference>
<evidence type="ECO:0000313" key="3">
    <source>
        <dbReference type="EMBL" id="MFE4104984.1"/>
    </source>
</evidence>
<evidence type="ECO:0000259" key="2">
    <source>
        <dbReference type="Pfam" id="PF07883"/>
    </source>
</evidence>
<feature type="domain" description="Cupin type-2" evidence="2">
    <location>
        <begin position="45"/>
        <end position="116"/>
    </location>
</feature>
<protein>
    <submittedName>
        <fullName evidence="3">Cupin domain-containing protein</fullName>
    </submittedName>
</protein>
<dbReference type="CDD" id="cd02224">
    <property type="entry name" value="cupin_SPO2919-like"/>
    <property type="match status" value="1"/>
</dbReference>
<dbReference type="InterPro" id="IPR051610">
    <property type="entry name" value="GPI/OXD"/>
</dbReference>
<accession>A0ABW6IA89</accession>
<reference evidence="3 4" key="1">
    <citation type="submission" date="2024-10" db="EMBL/GenBank/DDBJ databases">
        <authorList>
            <person name="Ratan Roy A."/>
            <person name="Morales Sandoval P.H."/>
            <person name="De Los Santos Villalobos S."/>
            <person name="Chakraborty S."/>
            <person name="Mukherjee J."/>
        </authorList>
    </citation>
    <scope>NUCLEOTIDE SEQUENCE [LARGE SCALE GENOMIC DNA]</scope>
    <source>
        <strain evidence="3 4">S1</strain>
    </source>
</reference>
<dbReference type="SUPFAM" id="SSF51182">
    <property type="entry name" value="RmlC-like cupins"/>
    <property type="match status" value="1"/>
</dbReference>
<dbReference type="RefSeq" id="WP_377960812.1">
    <property type="nucleotide sequence ID" value="NZ_JBHZOL010000009.1"/>
</dbReference>
<comment type="caution">
    <text evidence="3">The sequence shown here is derived from an EMBL/GenBank/DDBJ whole genome shotgun (WGS) entry which is preliminary data.</text>
</comment>
<evidence type="ECO:0000313" key="4">
    <source>
        <dbReference type="Proteomes" id="UP001600165"/>
    </source>
</evidence>
<dbReference type="EMBL" id="JBHZOL010000009">
    <property type="protein sequence ID" value="MFE4104984.1"/>
    <property type="molecule type" value="Genomic_DNA"/>
</dbReference>
<dbReference type="InterPro" id="IPR014710">
    <property type="entry name" value="RmlC-like_jellyroll"/>
</dbReference>
<dbReference type="InterPro" id="IPR013096">
    <property type="entry name" value="Cupin_2"/>
</dbReference>
<dbReference type="InterPro" id="IPR011051">
    <property type="entry name" value="RmlC_Cupin_sf"/>
</dbReference>
<gene>
    <name evidence="3" type="ORF">ACFVKH_01755</name>
</gene>
<keyword evidence="4" id="KW-1185">Reference proteome</keyword>